<dbReference type="NCBIfam" id="NF047421">
    <property type="entry name" value="YfmH_fam"/>
    <property type="match status" value="1"/>
</dbReference>
<reference evidence="3 4" key="1">
    <citation type="journal article" date="2010" name="Stand. Genomic Sci.">
        <title>Complete genome sequence of Thermosediminibacter oceani type strain (JW/IW-1228P).</title>
        <authorList>
            <person name="Pitluck S."/>
            <person name="Yasawong M."/>
            <person name="Munk C."/>
            <person name="Nolan M."/>
            <person name="Lapidus A."/>
            <person name="Lucas S."/>
            <person name="Glavina Del Rio T."/>
            <person name="Tice H."/>
            <person name="Cheng J.F."/>
            <person name="Bruce D."/>
            <person name="Detter C."/>
            <person name="Tapia R."/>
            <person name="Han C."/>
            <person name="Goodwin L."/>
            <person name="Liolios K."/>
            <person name="Ivanova N."/>
            <person name="Mavromatis K."/>
            <person name="Mikhailova N."/>
            <person name="Pati A."/>
            <person name="Chen A."/>
            <person name="Palaniappan K."/>
            <person name="Land M."/>
            <person name="Hauser L."/>
            <person name="Chang Y.J."/>
            <person name="Jeffries C.D."/>
            <person name="Rohde M."/>
            <person name="Spring S."/>
            <person name="Sikorski J."/>
            <person name="Goker M."/>
            <person name="Woyke T."/>
            <person name="Bristow J."/>
            <person name="Eisen J.A."/>
            <person name="Markowitz V."/>
            <person name="Hugenholtz P."/>
            <person name="Kyrpides N.C."/>
            <person name="Klenk H.P."/>
        </authorList>
    </citation>
    <scope>NUCLEOTIDE SEQUENCE [LARGE SCALE GENOMIC DNA]</scope>
    <source>
        <strain evidence="4">ATCC BAA-1034 / DSM 16646 / JW/IW-1228P</strain>
    </source>
</reference>
<name>D9S2S7_THEOJ</name>
<dbReference type="InterPro" id="IPR011249">
    <property type="entry name" value="Metalloenz_LuxS/M16"/>
</dbReference>
<dbReference type="OrthoDB" id="9811314at2"/>
<keyword evidence="4" id="KW-1185">Reference proteome</keyword>
<dbReference type="InterPro" id="IPR011765">
    <property type="entry name" value="Pept_M16_N"/>
</dbReference>
<feature type="domain" description="Peptidase M16 C-terminal" evidence="2">
    <location>
        <begin position="178"/>
        <end position="359"/>
    </location>
</feature>
<dbReference type="STRING" id="555079.Toce_0942"/>
<dbReference type="InterPro" id="IPR050361">
    <property type="entry name" value="MPP/UQCRC_Complex"/>
</dbReference>
<evidence type="ECO:0000259" key="2">
    <source>
        <dbReference type="Pfam" id="PF05193"/>
    </source>
</evidence>
<dbReference type="EMBL" id="CP002131">
    <property type="protein sequence ID" value="ADL07704.1"/>
    <property type="molecule type" value="Genomic_DNA"/>
</dbReference>
<dbReference type="RefSeq" id="WP_013275746.1">
    <property type="nucleotide sequence ID" value="NC_014377.1"/>
</dbReference>
<sequence>MQMDLIGETLFYRQFDNGLKAYVLPKKNYNKVYAVYSTRYGSIDSEFVVPGTGERLKVPEGIAHFLEHKMFEMSYGNVFDKFAELGTSSNAYTNYTNTTYLFSTTTAFEESLRLLLEFVETPYFTEDSVEKEKGIITQELRMYEDDPEWQVLLNLLKALYHRHPVREDIGGTVESIQKIDVDTLYKCYNTFYHPSNMVLFVTGAVEPEKVFDLIMEHEKNKELAPQDEIMRIYPEEPDTIYKHQVETKLSVSQPIFLMGFKDTEVGYDGEELLKKEITTSLLLEVLFGRSSVVYERLYEEGLIDDRFSFSYEGQKDYGFCTIGGETKDPVKLRDELVKSISEVKEKGLSREDFERVKKKYLGDFIQGFNSLEFIANSFVSYYHRNINIFDYPRFLKQVTFEEASRRLYSFFDFNRMAVSTVYPKN</sequence>
<evidence type="ECO:0000259" key="1">
    <source>
        <dbReference type="Pfam" id="PF00675"/>
    </source>
</evidence>
<dbReference type="AlphaFoldDB" id="D9S2S7"/>
<dbReference type="PANTHER" id="PTHR11851:SF134">
    <property type="entry name" value="ZINC-DEPENDENT PROTEASE"/>
    <property type="match status" value="1"/>
</dbReference>
<protein>
    <submittedName>
        <fullName evidence="3">Peptidase M16 domain protein</fullName>
    </submittedName>
</protein>
<dbReference type="Pfam" id="PF05193">
    <property type="entry name" value="Peptidase_M16_C"/>
    <property type="match status" value="1"/>
</dbReference>
<dbReference type="InterPro" id="IPR007863">
    <property type="entry name" value="Peptidase_M16_C"/>
</dbReference>
<dbReference type="GO" id="GO:0046872">
    <property type="term" value="F:metal ion binding"/>
    <property type="evidence" value="ECO:0007669"/>
    <property type="project" value="InterPro"/>
</dbReference>
<evidence type="ECO:0000313" key="4">
    <source>
        <dbReference type="Proteomes" id="UP000000272"/>
    </source>
</evidence>
<dbReference type="Proteomes" id="UP000000272">
    <property type="component" value="Chromosome"/>
</dbReference>
<dbReference type="Pfam" id="PF00675">
    <property type="entry name" value="Peptidase_M16"/>
    <property type="match status" value="1"/>
</dbReference>
<dbReference type="PANTHER" id="PTHR11851">
    <property type="entry name" value="METALLOPROTEASE"/>
    <property type="match status" value="1"/>
</dbReference>
<evidence type="ECO:0000313" key="3">
    <source>
        <dbReference type="EMBL" id="ADL07704.1"/>
    </source>
</evidence>
<organism evidence="3 4">
    <name type="scientific">Thermosediminibacter oceani (strain ATCC BAA-1034 / DSM 16646 / JW/IW-1228P)</name>
    <dbReference type="NCBI Taxonomy" id="555079"/>
    <lineage>
        <taxon>Bacteria</taxon>
        <taxon>Bacillati</taxon>
        <taxon>Bacillota</taxon>
        <taxon>Clostridia</taxon>
        <taxon>Thermosediminibacterales</taxon>
        <taxon>Thermosediminibacteraceae</taxon>
        <taxon>Thermosediminibacter</taxon>
    </lineage>
</organism>
<dbReference type="HOGENOM" id="CLU_052317_0_0_9"/>
<dbReference type="KEGG" id="toc:Toce_0942"/>
<feature type="domain" description="Peptidase M16 N-terminal" evidence="1">
    <location>
        <begin position="60"/>
        <end position="171"/>
    </location>
</feature>
<dbReference type="SUPFAM" id="SSF63411">
    <property type="entry name" value="LuxS/MPP-like metallohydrolase"/>
    <property type="match status" value="2"/>
</dbReference>
<dbReference type="MEROPS" id="M16.A20"/>
<accession>D9S2S7</accession>
<dbReference type="eggNOG" id="COG0612">
    <property type="taxonomic scope" value="Bacteria"/>
</dbReference>
<dbReference type="Gene3D" id="3.30.830.10">
    <property type="entry name" value="Metalloenzyme, LuxS/M16 peptidase-like"/>
    <property type="match status" value="2"/>
</dbReference>
<proteinExistence type="predicted"/>
<gene>
    <name evidence="3" type="ordered locus">Toce_0942</name>
</gene>